<feature type="domain" description="GGDEF" evidence="6">
    <location>
        <begin position="180"/>
        <end position="314"/>
    </location>
</feature>
<dbReference type="SMART" id="SM00267">
    <property type="entry name" value="GGDEF"/>
    <property type="match status" value="1"/>
</dbReference>
<dbReference type="AlphaFoldDB" id="A0A8J6M3C5"/>
<proteinExistence type="predicted"/>
<dbReference type="GO" id="GO:0052621">
    <property type="term" value="F:diguanylate cyclase activity"/>
    <property type="evidence" value="ECO:0007669"/>
    <property type="project" value="UniProtKB-EC"/>
</dbReference>
<dbReference type="CDD" id="cd01949">
    <property type="entry name" value="GGDEF"/>
    <property type="match status" value="1"/>
</dbReference>
<dbReference type="NCBIfam" id="TIGR00254">
    <property type="entry name" value="GGDEF"/>
    <property type="match status" value="1"/>
</dbReference>
<keyword evidence="8" id="KW-1185">Reference proteome</keyword>
<dbReference type="Gene3D" id="3.40.50.2300">
    <property type="match status" value="1"/>
</dbReference>
<evidence type="ECO:0000256" key="4">
    <source>
        <dbReference type="PROSITE-ProRule" id="PRU00169"/>
    </source>
</evidence>
<comment type="caution">
    <text evidence="7">The sequence shown here is derived from an EMBL/GenBank/DDBJ whole genome shotgun (WGS) entry which is preliminary data.</text>
</comment>
<sequence>MSASLIAKKLKQNYAASLVQAKILVVDDQPINIQLINQTLSQDYNVYMATSGKQAIDFCLNNQPDLVLMDVVMPEMDGLETCRQMKEMEELATIPVIFVTGLTEQDEEDECWEAGGIDFLTKPVNPVTLRNRVKAQLTLKFQTDWLRDLAYFDGLTGVYNRRYFDDYYLRQINHSKRCNQPLSLMMIDIDFFKQYNDNYGHLSGDDCLVMIADCLQSVFQRPSDIIARFGGEEFVAVLPDTEVEGVKLLAQKTIEKVQSLNIEHNHSPFGIITISIGIAHKSGNDLDDSPLTLKADQQLYKAKANGRNTFMGPG</sequence>
<dbReference type="GO" id="GO:0000160">
    <property type="term" value="P:phosphorelay signal transduction system"/>
    <property type="evidence" value="ECO:0007669"/>
    <property type="project" value="InterPro"/>
</dbReference>
<dbReference type="PROSITE" id="PS50110">
    <property type="entry name" value="RESPONSE_REGULATORY"/>
    <property type="match status" value="1"/>
</dbReference>
<name>A0A8J6M3C5_9ALTE</name>
<evidence type="ECO:0000256" key="1">
    <source>
        <dbReference type="ARBA" id="ARBA00001946"/>
    </source>
</evidence>
<dbReference type="GO" id="GO:1902201">
    <property type="term" value="P:negative regulation of bacterial-type flagellum-dependent cell motility"/>
    <property type="evidence" value="ECO:0007669"/>
    <property type="project" value="TreeGrafter"/>
</dbReference>
<evidence type="ECO:0000313" key="7">
    <source>
        <dbReference type="EMBL" id="MBC3766867.1"/>
    </source>
</evidence>
<dbReference type="SMART" id="SM00448">
    <property type="entry name" value="REC"/>
    <property type="match status" value="1"/>
</dbReference>
<dbReference type="Pfam" id="PF00990">
    <property type="entry name" value="GGDEF"/>
    <property type="match status" value="1"/>
</dbReference>
<dbReference type="GO" id="GO:0043709">
    <property type="term" value="P:cell adhesion involved in single-species biofilm formation"/>
    <property type="evidence" value="ECO:0007669"/>
    <property type="project" value="TreeGrafter"/>
</dbReference>
<dbReference type="GO" id="GO:0005886">
    <property type="term" value="C:plasma membrane"/>
    <property type="evidence" value="ECO:0007669"/>
    <property type="project" value="TreeGrafter"/>
</dbReference>
<dbReference type="FunFam" id="3.30.70.270:FF:000001">
    <property type="entry name" value="Diguanylate cyclase domain protein"/>
    <property type="match status" value="1"/>
</dbReference>
<dbReference type="Pfam" id="PF00072">
    <property type="entry name" value="Response_reg"/>
    <property type="match status" value="1"/>
</dbReference>
<accession>A0A8J6M3C5</accession>
<comment type="cofactor">
    <cofactor evidence="1">
        <name>Mg(2+)</name>
        <dbReference type="ChEBI" id="CHEBI:18420"/>
    </cofactor>
</comment>
<dbReference type="InterPro" id="IPR043128">
    <property type="entry name" value="Rev_trsase/Diguanyl_cyclase"/>
</dbReference>
<dbReference type="PROSITE" id="PS50887">
    <property type="entry name" value="GGDEF"/>
    <property type="match status" value="1"/>
</dbReference>
<gene>
    <name evidence="7" type="ORF">H8B19_13355</name>
</gene>
<dbReference type="EMBL" id="JACNEP010000011">
    <property type="protein sequence ID" value="MBC3766867.1"/>
    <property type="molecule type" value="Genomic_DNA"/>
</dbReference>
<evidence type="ECO:0000256" key="3">
    <source>
        <dbReference type="ARBA" id="ARBA00034247"/>
    </source>
</evidence>
<dbReference type="InterPro" id="IPR050469">
    <property type="entry name" value="Diguanylate_Cyclase"/>
</dbReference>
<reference evidence="7" key="2">
    <citation type="submission" date="2020-08" db="EMBL/GenBank/DDBJ databases">
        <authorList>
            <person name="Lai Q."/>
        </authorList>
    </citation>
    <scope>NUCLEOTIDE SEQUENCE</scope>
    <source>
        <strain evidence="7">S27-2</strain>
    </source>
</reference>
<dbReference type="PANTHER" id="PTHR45138">
    <property type="entry name" value="REGULATORY COMPONENTS OF SENSORY TRANSDUCTION SYSTEM"/>
    <property type="match status" value="1"/>
</dbReference>
<dbReference type="InterPro" id="IPR000160">
    <property type="entry name" value="GGDEF_dom"/>
</dbReference>
<evidence type="ECO:0000259" key="6">
    <source>
        <dbReference type="PROSITE" id="PS50887"/>
    </source>
</evidence>
<dbReference type="SUPFAM" id="SSF55073">
    <property type="entry name" value="Nucleotide cyclase"/>
    <property type="match status" value="1"/>
</dbReference>
<evidence type="ECO:0000313" key="8">
    <source>
        <dbReference type="Proteomes" id="UP000601768"/>
    </source>
</evidence>
<dbReference type="PANTHER" id="PTHR45138:SF9">
    <property type="entry name" value="DIGUANYLATE CYCLASE DGCM-RELATED"/>
    <property type="match status" value="1"/>
</dbReference>
<protein>
    <recommendedName>
        <fullName evidence="2">diguanylate cyclase</fullName>
        <ecNumber evidence="2">2.7.7.65</ecNumber>
    </recommendedName>
</protein>
<reference evidence="7" key="1">
    <citation type="journal article" date="2018" name="Int. J. Syst. Evol. Microbiol.">
        <title>Neptunicella marina gen. nov., sp. nov., isolated from surface seawater.</title>
        <authorList>
            <person name="Liu X."/>
            <person name="Lai Q."/>
            <person name="Du Y."/>
            <person name="Zhang X."/>
            <person name="Liu Z."/>
            <person name="Sun F."/>
            <person name="Shao Z."/>
        </authorList>
    </citation>
    <scope>NUCLEOTIDE SEQUENCE</scope>
    <source>
        <strain evidence="7">S27-2</strain>
    </source>
</reference>
<dbReference type="RefSeq" id="WP_186507393.1">
    <property type="nucleotide sequence ID" value="NZ_JACNEP010000011.1"/>
</dbReference>
<dbReference type="SUPFAM" id="SSF52172">
    <property type="entry name" value="CheY-like"/>
    <property type="match status" value="1"/>
</dbReference>
<feature type="modified residue" description="4-aspartylphosphate" evidence="4">
    <location>
        <position position="70"/>
    </location>
</feature>
<keyword evidence="4" id="KW-0597">Phosphoprotein</keyword>
<dbReference type="Gene3D" id="3.30.70.270">
    <property type="match status" value="1"/>
</dbReference>
<evidence type="ECO:0000256" key="2">
    <source>
        <dbReference type="ARBA" id="ARBA00012528"/>
    </source>
</evidence>
<dbReference type="InterPro" id="IPR001789">
    <property type="entry name" value="Sig_transdc_resp-reg_receiver"/>
</dbReference>
<dbReference type="InterPro" id="IPR029787">
    <property type="entry name" value="Nucleotide_cyclase"/>
</dbReference>
<comment type="catalytic activity">
    <reaction evidence="3">
        <text>2 GTP = 3',3'-c-di-GMP + 2 diphosphate</text>
        <dbReference type="Rhea" id="RHEA:24898"/>
        <dbReference type="ChEBI" id="CHEBI:33019"/>
        <dbReference type="ChEBI" id="CHEBI:37565"/>
        <dbReference type="ChEBI" id="CHEBI:58805"/>
        <dbReference type="EC" id="2.7.7.65"/>
    </reaction>
</comment>
<dbReference type="InterPro" id="IPR011006">
    <property type="entry name" value="CheY-like_superfamily"/>
</dbReference>
<dbReference type="Proteomes" id="UP000601768">
    <property type="component" value="Unassembled WGS sequence"/>
</dbReference>
<feature type="domain" description="Response regulatory" evidence="5">
    <location>
        <begin position="22"/>
        <end position="137"/>
    </location>
</feature>
<evidence type="ECO:0000259" key="5">
    <source>
        <dbReference type="PROSITE" id="PS50110"/>
    </source>
</evidence>
<dbReference type="EC" id="2.7.7.65" evidence="2"/>
<organism evidence="7 8">
    <name type="scientific">Neptunicella marina</name>
    <dbReference type="NCBI Taxonomy" id="2125989"/>
    <lineage>
        <taxon>Bacteria</taxon>
        <taxon>Pseudomonadati</taxon>
        <taxon>Pseudomonadota</taxon>
        <taxon>Gammaproteobacteria</taxon>
        <taxon>Alteromonadales</taxon>
        <taxon>Alteromonadaceae</taxon>
        <taxon>Neptunicella</taxon>
    </lineage>
</organism>